<dbReference type="EMBL" id="CM007389">
    <property type="protein sequence ID" value="ONK58352.1"/>
    <property type="molecule type" value="Genomic_DNA"/>
</dbReference>
<organism evidence="1 2">
    <name type="scientific">Asparagus officinalis</name>
    <name type="common">Garden asparagus</name>
    <dbReference type="NCBI Taxonomy" id="4686"/>
    <lineage>
        <taxon>Eukaryota</taxon>
        <taxon>Viridiplantae</taxon>
        <taxon>Streptophyta</taxon>
        <taxon>Embryophyta</taxon>
        <taxon>Tracheophyta</taxon>
        <taxon>Spermatophyta</taxon>
        <taxon>Magnoliopsida</taxon>
        <taxon>Liliopsida</taxon>
        <taxon>Asparagales</taxon>
        <taxon>Asparagaceae</taxon>
        <taxon>Asparagoideae</taxon>
        <taxon>Asparagus</taxon>
    </lineage>
</organism>
<proteinExistence type="predicted"/>
<dbReference type="AlphaFoldDB" id="A0A5P1E6T0"/>
<dbReference type="Proteomes" id="UP000243459">
    <property type="component" value="Chromosome 9"/>
</dbReference>
<evidence type="ECO:0000313" key="2">
    <source>
        <dbReference type="Proteomes" id="UP000243459"/>
    </source>
</evidence>
<accession>A0A5P1E6T0</accession>
<evidence type="ECO:0000313" key="1">
    <source>
        <dbReference type="EMBL" id="ONK58352.1"/>
    </source>
</evidence>
<reference evidence="2" key="1">
    <citation type="journal article" date="2017" name="Nat. Commun.">
        <title>The asparagus genome sheds light on the origin and evolution of a young Y chromosome.</title>
        <authorList>
            <person name="Harkess A."/>
            <person name="Zhou J."/>
            <person name="Xu C."/>
            <person name="Bowers J.E."/>
            <person name="Van der Hulst R."/>
            <person name="Ayyampalayam S."/>
            <person name="Mercati F."/>
            <person name="Riccardi P."/>
            <person name="McKain M.R."/>
            <person name="Kakrana A."/>
            <person name="Tang H."/>
            <person name="Ray J."/>
            <person name="Groenendijk J."/>
            <person name="Arikit S."/>
            <person name="Mathioni S.M."/>
            <person name="Nakano M."/>
            <person name="Shan H."/>
            <person name="Telgmann-Rauber A."/>
            <person name="Kanno A."/>
            <person name="Yue Z."/>
            <person name="Chen H."/>
            <person name="Li W."/>
            <person name="Chen Y."/>
            <person name="Xu X."/>
            <person name="Zhang Y."/>
            <person name="Luo S."/>
            <person name="Chen H."/>
            <person name="Gao J."/>
            <person name="Mao Z."/>
            <person name="Pires J.C."/>
            <person name="Luo M."/>
            <person name="Kudrna D."/>
            <person name="Wing R.A."/>
            <person name="Meyers B.C."/>
            <person name="Yi K."/>
            <person name="Kong H."/>
            <person name="Lavrijsen P."/>
            <person name="Sunseri F."/>
            <person name="Falavigna A."/>
            <person name="Ye Y."/>
            <person name="Leebens-Mack J.H."/>
            <person name="Chen G."/>
        </authorList>
    </citation>
    <scope>NUCLEOTIDE SEQUENCE [LARGE SCALE GENOMIC DNA]</scope>
    <source>
        <strain evidence="2">cv. DH0086</strain>
    </source>
</reference>
<protein>
    <submittedName>
        <fullName evidence="1">Uncharacterized protein</fullName>
    </submittedName>
</protein>
<gene>
    <name evidence="1" type="ORF">A4U43_C09F11320</name>
</gene>
<keyword evidence="2" id="KW-1185">Reference proteome</keyword>
<name>A0A5P1E6T0_ASPOF</name>
<sequence>MVTSMTGEEEPSRLASIVSSLDVFPSSQLTLSYQHQVFVDSGAQSTSCCQGGKRNVTQGLIEDLELEVGRGM</sequence>
<dbReference type="Gramene" id="ONK58352">
    <property type="protein sequence ID" value="ONK58352"/>
    <property type="gene ID" value="A4U43_C09F11320"/>
</dbReference>